<keyword evidence="7 10" id="KW-0238">DNA-binding</keyword>
<dbReference type="InterPro" id="IPR000014">
    <property type="entry name" value="PAS"/>
</dbReference>
<dbReference type="InterPro" id="IPR001789">
    <property type="entry name" value="Sig_transdc_resp-reg_receiver"/>
</dbReference>
<dbReference type="Gene3D" id="3.30.565.10">
    <property type="entry name" value="Histidine kinase-like ATPase, C-terminal domain"/>
    <property type="match status" value="1"/>
</dbReference>
<dbReference type="PANTHER" id="PTHR43547">
    <property type="entry name" value="TWO-COMPONENT HISTIDINE KINASE"/>
    <property type="match status" value="1"/>
</dbReference>
<evidence type="ECO:0000313" key="15">
    <source>
        <dbReference type="EMBL" id="MYC97268.1"/>
    </source>
</evidence>
<dbReference type="GO" id="GO:0006355">
    <property type="term" value="P:regulation of DNA-templated transcription"/>
    <property type="evidence" value="ECO:0007669"/>
    <property type="project" value="InterPro"/>
</dbReference>
<evidence type="ECO:0000256" key="6">
    <source>
        <dbReference type="ARBA" id="ARBA00023015"/>
    </source>
</evidence>
<protein>
    <recommendedName>
        <fullName evidence="2">histidine kinase</fullName>
        <ecNumber evidence="2">2.7.13.3</ecNumber>
    </recommendedName>
</protein>
<dbReference type="InterPro" id="IPR029016">
    <property type="entry name" value="GAF-like_dom_sf"/>
</dbReference>
<dbReference type="Pfam" id="PF00486">
    <property type="entry name" value="Trans_reg_C"/>
    <property type="match status" value="1"/>
</dbReference>
<dbReference type="PROSITE" id="PS51755">
    <property type="entry name" value="OMPR_PHOB"/>
    <property type="match status" value="1"/>
</dbReference>
<keyword evidence="8" id="KW-0804">Transcription</keyword>
<dbReference type="CDD" id="cd00383">
    <property type="entry name" value="trans_reg_C"/>
    <property type="match status" value="1"/>
</dbReference>
<dbReference type="Pfam" id="PF00512">
    <property type="entry name" value="HisKA"/>
    <property type="match status" value="1"/>
</dbReference>
<dbReference type="SMART" id="SM00388">
    <property type="entry name" value="HisKA"/>
    <property type="match status" value="1"/>
</dbReference>
<dbReference type="PROSITE" id="PS50113">
    <property type="entry name" value="PAC"/>
    <property type="match status" value="1"/>
</dbReference>
<organism evidence="15">
    <name type="scientific">Caldilineaceae bacterium SB0661_bin_32</name>
    <dbReference type="NCBI Taxonomy" id="2605255"/>
    <lineage>
        <taxon>Bacteria</taxon>
        <taxon>Bacillati</taxon>
        <taxon>Chloroflexota</taxon>
        <taxon>Caldilineae</taxon>
        <taxon>Caldilineales</taxon>
        <taxon>Caldilineaceae</taxon>
    </lineage>
</organism>
<dbReference type="SMART" id="SM00862">
    <property type="entry name" value="Trans_reg_C"/>
    <property type="match status" value="1"/>
</dbReference>
<evidence type="ECO:0000256" key="9">
    <source>
        <dbReference type="PROSITE-ProRule" id="PRU00169"/>
    </source>
</evidence>
<keyword evidence="6" id="KW-0805">Transcription regulation</keyword>
<evidence type="ECO:0000256" key="2">
    <source>
        <dbReference type="ARBA" id="ARBA00012438"/>
    </source>
</evidence>
<dbReference type="InterPro" id="IPR035965">
    <property type="entry name" value="PAS-like_dom_sf"/>
</dbReference>
<dbReference type="Gene3D" id="3.30.450.20">
    <property type="entry name" value="PAS domain"/>
    <property type="match status" value="1"/>
</dbReference>
<comment type="catalytic activity">
    <reaction evidence="1">
        <text>ATP + protein L-histidine = ADP + protein N-phospho-L-histidine.</text>
        <dbReference type="EC" id="2.7.13.3"/>
    </reaction>
</comment>
<dbReference type="GO" id="GO:0003677">
    <property type="term" value="F:DNA binding"/>
    <property type="evidence" value="ECO:0007669"/>
    <property type="project" value="UniProtKB-UniRule"/>
</dbReference>
<dbReference type="InterPro" id="IPR003661">
    <property type="entry name" value="HisK_dim/P_dom"/>
</dbReference>
<dbReference type="SMART" id="SM00065">
    <property type="entry name" value="GAF"/>
    <property type="match status" value="1"/>
</dbReference>
<feature type="domain" description="Histidine kinase" evidence="11">
    <location>
        <begin position="413"/>
        <end position="627"/>
    </location>
</feature>
<dbReference type="PROSITE" id="PS50109">
    <property type="entry name" value="HIS_KIN"/>
    <property type="match status" value="1"/>
</dbReference>
<dbReference type="PANTHER" id="PTHR43547:SF2">
    <property type="entry name" value="HYBRID SIGNAL TRANSDUCTION HISTIDINE KINASE C"/>
    <property type="match status" value="1"/>
</dbReference>
<dbReference type="Pfam" id="PF13188">
    <property type="entry name" value="PAS_8"/>
    <property type="match status" value="1"/>
</dbReference>
<dbReference type="InterPro" id="IPR000700">
    <property type="entry name" value="PAS-assoc_C"/>
</dbReference>
<keyword evidence="5" id="KW-0418">Kinase</keyword>
<dbReference type="Pfam" id="PF00072">
    <property type="entry name" value="Response_reg"/>
    <property type="match status" value="1"/>
</dbReference>
<dbReference type="SUPFAM" id="SSF55781">
    <property type="entry name" value="GAF domain-like"/>
    <property type="match status" value="1"/>
</dbReference>
<dbReference type="InterPro" id="IPR036097">
    <property type="entry name" value="HisK_dim/P_sf"/>
</dbReference>
<feature type="domain" description="PAC" evidence="13">
    <location>
        <begin position="351"/>
        <end position="409"/>
    </location>
</feature>
<dbReference type="EC" id="2.7.13.3" evidence="2"/>
<feature type="modified residue" description="4-aspartylphosphate" evidence="9">
    <location>
        <position position="697"/>
    </location>
</feature>
<dbReference type="Pfam" id="PF02518">
    <property type="entry name" value="HATPase_c"/>
    <property type="match status" value="1"/>
</dbReference>
<name>A0A6B1DBZ3_9CHLR</name>
<dbReference type="Gene3D" id="1.10.287.130">
    <property type="match status" value="1"/>
</dbReference>
<dbReference type="SMART" id="SM00448">
    <property type="entry name" value="REC"/>
    <property type="match status" value="1"/>
</dbReference>
<feature type="domain" description="Response regulatory" evidence="12">
    <location>
        <begin position="648"/>
        <end position="763"/>
    </location>
</feature>
<gene>
    <name evidence="15" type="ORF">F4X14_20110</name>
</gene>
<evidence type="ECO:0000256" key="7">
    <source>
        <dbReference type="ARBA" id="ARBA00023125"/>
    </source>
</evidence>
<dbReference type="InterPro" id="IPR003594">
    <property type="entry name" value="HATPase_dom"/>
</dbReference>
<comment type="caution">
    <text evidence="15">The sequence shown here is derived from an EMBL/GenBank/DDBJ whole genome shotgun (WGS) entry which is preliminary data.</text>
</comment>
<accession>A0A6B1DBZ3</accession>
<evidence type="ECO:0000259" key="12">
    <source>
        <dbReference type="PROSITE" id="PS50110"/>
    </source>
</evidence>
<evidence type="ECO:0000256" key="8">
    <source>
        <dbReference type="ARBA" id="ARBA00023163"/>
    </source>
</evidence>
<evidence type="ECO:0000256" key="10">
    <source>
        <dbReference type="PROSITE-ProRule" id="PRU01091"/>
    </source>
</evidence>
<sequence length="878" mass="94172">MTSWARANSRAAIVSMLKITGRTRLAIASHPFFQRLPAICHTNYISMIPNLRMNTCIIYCPICHGNMRTRHPNSPPLQTVKRMTTTPNPSTSPAGEAAALRERLSRLSAASLRINESMELDTVLQDVLDSARSLAGARYGVLDVLDDAGQEGMMLASGIAADVFHGLREMPGWEEIYAYLGGLPGPLRVADFGGHIRALGLPAFLPPVPVCAFLAVPILRLGRVMGHLYLSHSEPGETFSAGDEELLAMFAAQAALVIANARRHQEERRARARLETLINTSPVGVVVLDAGAGRPVSFNREALRIVERLNRPGQPPETLLNGLTIRRADGREEELADMPLARLMSAGETVRAEEMTLLAPDGRSVAVLINGSPIPAGAGESGGGGGVESYVVTLQDLTELEELGRLRAEFLELVSRQLRTPLAAVRGAVATLLEAGAELEPAETGQFHAIIRDQSERMRRLIGDLLDVARIETGTLTVSPAPLEVAELVEGARQRFLSRGGRRGLEIEVDLAPGLPPVLADGQRMALALAHLLARVAAGLPLGSSTVRVRAAREGLYAAISLAAQGAADLSGEPPRRLGRFPQVEDEERGGAGLALAVCRGIVEVHGGRLRIESGGAKFTVTVPAAEGESGRAAPRVAASAAARERLRVLAVDDDPHALRYLRDALWNAGYFPVATGDPEEVPGLLEEERPHLALLDATLPGHDGLAAELVRRVLEEADAPVILLASSGQEEAMAHALDLGVSDYLVKPFSPAELEARVRAALRRRDQPHLAAPSAAYVLGSLTIDYTQRRVSVAGSAVELTPNEYALLAELAVNAGRTLTHDHLLQRVWSPGRRGQRWLLREVVRRLRGKLGDDANDPAYIFTVQGTGYRLGPEEGG</sequence>
<reference evidence="15" key="1">
    <citation type="submission" date="2019-09" db="EMBL/GenBank/DDBJ databases">
        <title>Characterisation of the sponge microbiome using genome-centric metagenomics.</title>
        <authorList>
            <person name="Engelberts J.P."/>
            <person name="Robbins S.J."/>
            <person name="De Goeij J.M."/>
            <person name="Aranda M."/>
            <person name="Bell S.C."/>
            <person name="Webster N.S."/>
        </authorList>
    </citation>
    <scope>NUCLEOTIDE SEQUENCE</scope>
    <source>
        <strain evidence="15">SB0661_bin_32</strain>
    </source>
</reference>
<dbReference type="Gene3D" id="1.10.10.10">
    <property type="entry name" value="Winged helix-like DNA-binding domain superfamily/Winged helix DNA-binding domain"/>
    <property type="match status" value="1"/>
</dbReference>
<evidence type="ECO:0000256" key="3">
    <source>
        <dbReference type="ARBA" id="ARBA00022553"/>
    </source>
</evidence>
<evidence type="ECO:0000259" key="13">
    <source>
        <dbReference type="PROSITE" id="PS50113"/>
    </source>
</evidence>
<dbReference type="SUPFAM" id="SSF47384">
    <property type="entry name" value="Homodimeric domain of signal transducing histidine kinase"/>
    <property type="match status" value="1"/>
</dbReference>
<dbReference type="InterPro" id="IPR001867">
    <property type="entry name" value="OmpR/PhoB-type_DNA-bd"/>
</dbReference>
<evidence type="ECO:0000259" key="11">
    <source>
        <dbReference type="PROSITE" id="PS50109"/>
    </source>
</evidence>
<dbReference type="InterPro" id="IPR036890">
    <property type="entry name" value="HATPase_C_sf"/>
</dbReference>
<evidence type="ECO:0000256" key="1">
    <source>
        <dbReference type="ARBA" id="ARBA00000085"/>
    </source>
</evidence>
<dbReference type="SUPFAM" id="SSF52172">
    <property type="entry name" value="CheY-like"/>
    <property type="match status" value="1"/>
</dbReference>
<dbReference type="SUPFAM" id="SSF55785">
    <property type="entry name" value="PYP-like sensor domain (PAS domain)"/>
    <property type="match status" value="1"/>
</dbReference>
<dbReference type="CDD" id="cd00082">
    <property type="entry name" value="HisKA"/>
    <property type="match status" value="1"/>
</dbReference>
<evidence type="ECO:0000259" key="14">
    <source>
        <dbReference type="PROSITE" id="PS51755"/>
    </source>
</evidence>
<dbReference type="InterPro" id="IPR005467">
    <property type="entry name" value="His_kinase_dom"/>
</dbReference>
<dbReference type="AlphaFoldDB" id="A0A6B1DBZ3"/>
<dbReference type="PROSITE" id="PS50110">
    <property type="entry name" value="RESPONSE_REGULATORY"/>
    <property type="match status" value="1"/>
</dbReference>
<evidence type="ECO:0000256" key="4">
    <source>
        <dbReference type="ARBA" id="ARBA00022679"/>
    </source>
</evidence>
<keyword evidence="4" id="KW-0808">Transferase</keyword>
<dbReference type="InterPro" id="IPR011006">
    <property type="entry name" value="CheY-like_superfamily"/>
</dbReference>
<dbReference type="EMBL" id="VXMH01000111">
    <property type="protein sequence ID" value="MYC97268.1"/>
    <property type="molecule type" value="Genomic_DNA"/>
</dbReference>
<dbReference type="InterPro" id="IPR036388">
    <property type="entry name" value="WH-like_DNA-bd_sf"/>
</dbReference>
<dbReference type="SUPFAM" id="SSF55874">
    <property type="entry name" value="ATPase domain of HSP90 chaperone/DNA topoisomerase II/histidine kinase"/>
    <property type="match status" value="1"/>
</dbReference>
<feature type="domain" description="OmpR/PhoB-type" evidence="14">
    <location>
        <begin position="775"/>
        <end position="874"/>
    </location>
</feature>
<dbReference type="Pfam" id="PF13185">
    <property type="entry name" value="GAF_2"/>
    <property type="match status" value="1"/>
</dbReference>
<proteinExistence type="predicted"/>
<keyword evidence="3 9" id="KW-0597">Phosphoprotein</keyword>
<dbReference type="Gene3D" id="3.40.50.2300">
    <property type="match status" value="1"/>
</dbReference>
<feature type="DNA-binding region" description="OmpR/PhoB-type" evidence="10">
    <location>
        <begin position="775"/>
        <end position="874"/>
    </location>
</feature>
<dbReference type="GO" id="GO:0000155">
    <property type="term" value="F:phosphorelay sensor kinase activity"/>
    <property type="evidence" value="ECO:0007669"/>
    <property type="project" value="InterPro"/>
</dbReference>
<dbReference type="Gene3D" id="3.30.450.40">
    <property type="match status" value="1"/>
</dbReference>
<evidence type="ECO:0000256" key="5">
    <source>
        <dbReference type="ARBA" id="ARBA00022777"/>
    </source>
</evidence>
<dbReference type="InterPro" id="IPR003018">
    <property type="entry name" value="GAF"/>
</dbReference>